<organism evidence="1 2">
    <name type="scientific">Candidatus Woesebacteria bacterium RIFOXYB1_FULL_38_16</name>
    <dbReference type="NCBI Taxonomy" id="1802538"/>
    <lineage>
        <taxon>Bacteria</taxon>
        <taxon>Candidatus Woeseibacteriota</taxon>
    </lineage>
</organism>
<name>A0A1F8CW59_9BACT</name>
<dbReference type="AlphaFoldDB" id="A0A1F8CW59"/>
<comment type="caution">
    <text evidence="1">The sequence shown here is derived from an EMBL/GenBank/DDBJ whole genome shotgun (WGS) entry which is preliminary data.</text>
</comment>
<dbReference type="STRING" id="1802538.A2382_04750"/>
<reference evidence="1 2" key="1">
    <citation type="journal article" date="2016" name="Nat. Commun.">
        <title>Thousands of microbial genomes shed light on interconnected biogeochemical processes in an aquifer system.</title>
        <authorList>
            <person name="Anantharaman K."/>
            <person name="Brown C.T."/>
            <person name="Hug L.A."/>
            <person name="Sharon I."/>
            <person name="Castelle C.J."/>
            <person name="Probst A.J."/>
            <person name="Thomas B.C."/>
            <person name="Singh A."/>
            <person name="Wilkins M.J."/>
            <person name="Karaoz U."/>
            <person name="Brodie E.L."/>
            <person name="Williams K.H."/>
            <person name="Hubbard S.S."/>
            <person name="Banfield J.F."/>
        </authorList>
    </citation>
    <scope>NUCLEOTIDE SEQUENCE [LARGE SCALE GENOMIC DNA]</scope>
</reference>
<sequence length="184" mass="21329">MIKMPEPEEEETIQPVELGRATKVVESFIDQMFTGFELDTQDKLEEYFQKVELKHNSDPTFNDHVNAVRNELLRSKSGFPDIFTQENLDPAFENATCVLSEAIVMARIYEPEKTHELSAKDIINQYSIANNIRPTYVAHVHETFADYVFHVSNTQPAERTKPQQHDTRNLLRKTHLLQRKQNAA</sequence>
<evidence type="ECO:0000313" key="1">
    <source>
        <dbReference type="EMBL" id="OGM79968.1"/>
    </source>
</evidence>
<protein>
    <submittedName>
        <fullName evidence="1">Uncharacterized protein</fullName>
    </submittedName>
</protein>
<accession>A0A1F8CW59</accession>
<evidence type="ECO:0000313" key="2">
    <source>
        <dbReference type="Proteomes" id="UP000178999"/>
    </source>
</evidence>
<dbReference type="EMBL" id="MGHY01000005">
    <property type="protein sequence ID" value="OGM79968.1"/>
    <property type="molecule type" value="Genomic_DNA"/>
</dbReference>
<dbReference type="Proteomes" id="UP000178999">
    <property type="component" value="Unassembled WGS sequence"/>
</dbReference>
<proteinExistence type="predicted"/>
<gene>
    <name evidence="1" type="ORF">A2382_04750</name>
</gene>